<dbReference type="AlphaFoldDB" id="A0A9W6RH93"/>
<name>A0A9W6RH93_9ACTN</name>
<sequence length="63" mass="6514">MTGVYSDGSQPVLTDGLETTSGDNRVVKVERDGSLHAIRAGAAVVTVSAGKVRTGLTITVSRR</sequence>
<dbReference type="EMBL" id="BSTJ01000004">
    <property type="protein sequence ID" value="GLY75708.1"/>
    <property type="molecule type" value="Genomic_DNA"/>
</dbReference>
<accession>A0A9W6RH93</accession>
<evidence type="ECO:0000313" key="1">
    <source>
        <dbReference type="EMBL" id="GLY75708.1"/>
    </source>
</evidence>
<comment type="caution">
    <text evidence="1">The sequence shown here is derived from an EMBL/GenBank/DDBJ whole genome shotgun (WGS) entry which is preliminary data.</text>
</comment>
<gene>
    <name evidence="1" type="ORF">Airi01_039750</name>
</gene>
<protein>
    <recommendedName>
        <fullName evidence="3">BIG2 domain-containing protein</fullName>
    </recommendedName>
</protein>
<reference evidence="1" key="1">
    <citation type="submission" date="2023-03" db="EMBL/GenBank/DDBJ databases">
        <title>Actinoallomurus iriomotensis NBRC 103681.</title>
        <authorList>
            <person name="Ichikawa N."/>
            <person name="Sato H."/>
            <person name="Tonouchi N."/>
        </authorList>
    </citation>
    <scope>NUCLEOTIDE SEQUENCE</scope>
    <source>
        <strain evidence="1">NBRC 103681</strain>
    </source>
</reference>
<dbReference type="Gene3D" id="2.60.40.1080">
    <property type="match status" value="1"/>
</dbReference>
<dbReference type="Proteomes" id="UP001165135">
    <property type="component" value="Unassembled WGS sequence"/>
</dbReference>
<proteinExistence type="predicted"/>
<evidence type="ECO:0000313" key="2">
    <source>
        <dbReference type="Proteomes" id="UP001165135"/>
    </source>
</evidence>
<organism evidence="1 2">
    <name type="scientific">Actinoallomurus iriomotensis</name>
    <dbReference type="NCBI Taxonomy" id="478107"/>
    <lineage>
        <taxon>Bacteria</taxon>
        <taxon>Bacillati</taxon>
        <taxon>Actinomycetota</taxon>
        <taxon>Actinomycetes</taxon>
        <taxon>Streptosporangiales</taxon>
        <taxon>Thermomonosporaceae</taxon>
        <taxon>Actinoallomurus</taxon>
    </lineage>
</organism>
<evidence type="ECO:0008006" key="3">
    <source>
        <dbReference type="Google" id="ProtNLM"/>
    </source>
</evidence>
<dbReference type="RefSeq" id="WP_285623048.1">
    <property type="nucleotide sequence ID" value="NZ_BSTJ01000004.1"/>
</dbReference>